<name>A0ACB9W2J5_CHAAC</name>
<proteinExistence type="predicted"/>
<dbReference type="Proteomes" id="UP001057452">
    <property type="component" value="Chromosome 19"/>
</dbReference>
<protein>
    <submittedName>
        <fullName evidence="1">Uncharacterized protein</fullName>
    </submittedName>
</protein>
<reference evidence="1" key="1">
    <citation type="submission" date="2022-05" db="EMBL/GenBank/DDBJ databases">
        <title>Chromosome-level genome of Chaenocephalus aceratus.</title>
        <authorList>
            <person name="Park H."/>
        </authorList>
    </citation>
    <scope>NUCLEOTIDE SEQUENCE</scope>
    <source>
        <strain evidence="1">KU_202001</strain>
    </source>
</reference>
<organism evidence="1 2">
    <name type="scientific">Chaenocephalus aceratus</name>
    <name type="common">Blackfin icefish</name>
    <name type="synonym">Chaenichthys aceratus</name>
    <dbReference type="NCBI Taxonomy" id="36190"/>
    <lineage>
        <taxon>Eukaryota</taxon>
        <taxon>Metazoa</taxon>
        <taxon>Chordata</taxon>
        <taxon>Craniata</taxon>
        <taxon>Vertebrata</taxon>
        <taxon>Euteleostomi</taxon>
        <taxon>Actinopterygii</taxon>
        <taxon>Neopterygii</taxon>
        <taxon>Teleostei</taxon>
        <taxon>Neoteleostei</taxon>
        <taxon>Acanthomorphata</taxon>
        <taxon>Eupercaria</taxon>
        <taxon>Perciformes</taxon>
        <taxon>Notothenioidei</taxon>
        <taxon>Channichthyidae</taxon>
        <taxon>Chaenocephalus</taxon>
    </lineage>
</organism>
<dbReference type="EMBL" id="CM043803">
    <property type="protein sequence ID" value="KAI4807203.1"/>
    <property type="molecule type" value="Genomic_DNA"/>
</dbReference>
<evidence type="ECO:0000313" key="1">
    <source>
        <dbReference type="EMBL" id="KAI4807203.1"/>
    </source>
</evidence>
<evidence type="ECO:0000313" key="2">
    <source>
        <dbReference type="Proteomes" id="UP001057452"/>
    </source>
</evidence>
<accession>A0ACB9W2J5</accession>
<keyword evidence="2" id="KW-1185">Reference proteome</keyword>
<sequence length="180" mass="19171">MTPERLQSLLDDIKLEGGLEDEEMTEERMNAILDQLHQAEKDVCSVPGWRNETSGATAESAAPGLSPGTEEGSPDSLADSLEQPPAKANRLNGGHIDTVRDGKEKEAKRKGSQEDSSTAGPSGGREEGGEGSQHKVQGEEARNTPGESVTEEQFTDEDGNLVTRKPGDSANKKQGKKSQS</sequence>
<comment type="caution">
    <text evidence="1">The sequence shown here is derived from an EMBL/GenBank/DDBJ whole genome shotgun (WGS) entry which is preliminary data.</text>
</comment>
<gene>
    <name evidence="1" type="ORF">KUCAC02_027030</name>
</gene>